<dbReference type="Gene3D" id="2.10.220.10">
    <property type="entry name" value="Hormone Receptor, Insulin-like Growth Factor Receptor 1, Chain A, domain 2"/>
    <property type="match status" value="1"/>
</dbReference>
<proteinExistence type="predicted"/>
<dbReference type="InterPro" id="IPR009030">
    <property type="entry name" value="Growth_fac_rcpt_cys_sf"/>
</dbReference>
<dbReference type="Proteomes" id="UP000299084">
    <property type="component" value="Unassembled WGS sequence"/>
</dbReference>
<accession>A0A5N4EF76</accession>
<organism evidence="1 2">
    <name type="scientific">Camelus dromedarius</name>
    <name type="common">Dromedary</name>
    <name type="synonym">Arabian camel</name>
    <dbReference type="NCBI Taxonomy" id="9838"/>
    <lineage>
        <taxon>Eukaryota</taxon>
        <taxon>Metazoa</taxon>
        <taxon>Chordata</taxon>
        <taxon>Craniata</taxon>
        <taxon>Vertebrata</taxon>
        <taxon>Euteleostomi</taxon>
        <taxon>Mammalia</taxon>
        <taxon>Eutheria</taxon>
        <taxon>Laurasiatheria</taxon>
        <taxon>Artiodactyla</taxon>
        <taxon>Tylopoda</taxon>
        <taxon>Camelidae</taxon>
        <taxon>Camelus</taxon>
    </lineage>
</organism>
<name>A0A5N4EF76_CAMDR</name>
<evidence type="ECO:0000313" key="2">
    <source>
        <dbReference type="Proteomes" id="UP000299084"/>
    </source>
</evidence>
<comment type="caution">
    <text evidence="1">The sequence shown here is derived from an EMBL/GenBank/DDBJ whole genome shotgun (WGS) entry which is preliminary data.</text>
</comment>
<gene>
    <name evidence="1" type="ORF">Cadr_000001933</name>
</gene>
<dbReference type="EMBL" id="JWIN03000002">
    <property type="protein sequence ID" value="KAB1282015.1"/>
    <property type="molecule type" value="Genomic_DNA"/>
</dbReference>
<dbReference type="InterPro" id="IPR006212">
    <property type="entry name" value="Furin_repeat"/>
</dbReference>
<dbReference type="AlphaFoldDB" id="A0A5N4EF76"/>
<reference evidence="1 2" key="1">
    <citation type="journal article" date="2019" name="Mol. Ecol. Resour.">
        <title>Improving Illumina assemblies with Hi-C and long reads: an example with the North African dromedary.</title>
        <authorList>
            <person name="Elbers J.P."/>
            <person name="Rogers M.F."/>
            <person name="Perelman P.L."/>
            <person name="Proskuryakova A.A."/>
            <person name="Serdyukova N.A."/>
            <person name="Johnson W.E."/>
            <person name="Horin P."/>
            <person name="Corander J."/>
            <person name="Murphy D."/>
            <person name="Burger P.A."/>
        </authorList>
    </citation>
    <scope>NUCLEOTIDE SEQUENCE [LARGE SCALE GENOMIC DNA]</scope>
    <source>
        <strain evidence="1">Drom800</strain>
        <tissue evidence="1">Blood</tissue>
    </source>
</reference>
<protein>
    <submittedName>
        <fullName evidence="1">Extracellular matrix protein FRAS1</fullName>
    </submittedName>
</protein>
<keyword evidence="2" id="KW-1185">Reference proteome</keyword>
<sequence length="137" mass="14946">MSIVPSLWPPPSPDCHPLCQHCAANLRNTGSVCLRCQNARYLLLGDRCVPDCPSGYYAERGACQTCNAHCGSCDSQASCTSCRDPNKVLLFGDCQHESCAPQYYLDFPTKTCKGVRILGACALRMAVLSQEKKRIKG</sequence>
<dbReference type="SMART" id="SM00261">
    <property type="entry name" value="FU"/>
    <property type="match status" value="2"/>
</dbReference>
<evidence type="ECO:0000313" key="1">
    <source>
        <dbReference type="EMBL" id="KAB1282015.1"/>
    </source>
</evidence>
<dbReference type="SUPFAM" id="SSF57184">
    <property type="entry name" value="Growth factor receptor domain"/>
    <property type="match status" value="1"/>
</dbReference>